<proteinExistence type="predicted"/>
<dbReference type="PANTHER" id="PTHR41373:SF1">
    <property type="entry name" value="PHOSPHATIDYLGLYCEROL LYSYLTRANSFERASE C-TERMINAL DOMAIN-CONTAINING PROTEIN"/>
    <property type="match status" value="1"/>
</dbReference>
<dbReference type="PANTHER" id="PTHR41373">
    <property type="entry name" value="DUF2156 DOMAIN-CONTAINING PROTEIN"/>
    <property type="match status" value="1"/>
</dbReference>
<feature type="domain" description="Phosphatidylglycerol lysyltransferase C-terminal" evidence="1">
    <location>
        <begin position="63"/>
        <end position="293"/>
    </location>
</feature>
<evidence type="ECO:0000259" key="1">
    <source>
        <dbReference type="Pfam" id="PF09924"/>
    </source>
</evidence>
<dbReference type="AlphaFoldDB" id="A0A484HHT4"/>
<dbReference type="InterPro" id="IPR016732">
    <property type="entry name" value="UCP018688"/>
</dbReference>
<evidence type="ECO:0000313" key="2">
    <source>
        <dbReference type="EMBL" id="VEN72755.1"/>
    </source>
</evidence>
<protein>
    <recommendedName>
        <fullName evidence="1">Phosphatidylglycerol lysyltransferase C-terminal domain-containing protein</fullName>
    </recommendedName>
</protein>
<dbReference type="SUPFAM" id="SSF55729">
    <property type="entry name" value="Acyl-CoA N-acyltransferases (Nat)"/>
    <property type="match status" value="2"/>
</dbReference>
<name>A0A484HHT4_9BACT</name>
<gene>
    <name evidence="2" type="ORF">EPICR_10254</name>
</gene>
<sequence>MKLNPITPRDYPELQKYFENQSHALCAYSLSSALVWKNDFYRPGGAIDGDALVISGEFSDPEKQDYLLLPVSGERRYSPGELRRLARRLDFERFSFAPLEYIDAFGSSEFKRFFDIVERKKYHDYVYRTENLAQLPGNRHSKKRNLINQFSRSHEAKNRTLIEPITPGNADECLEFLDLWCEERDCDVNPREDLACERRAAENALRNIDRLGFRGILLRIDRTVSAFGIASTLTREMGALHFEKAFAGIKGLYQHFDRECARRLFKGLTYINKESDMGVEGLAKAKKSYQPAMMVKSFDLVLKS</sequence>
<accession>A0A484HHT4</accession>
<dbReference type="Gene3D" id="3.40.630.30">
    <property type="match status" value="1"/>
</dbReference>
<organism evidence="2">
    <name type="scientific">uncultured Desulfobacteraceae bacterium</name>
    <dbReference type="NCBI Taxonomy" id="218296"/>
    <lineage>
        <taxon>Bacteria</taxon>
        <taxon>Pseudomonadati</taxon>
        <taxon>Thermodesulfobacteriota</taxon>
        <taxon>Desulfobacteria</taxon>
        <taxon>Desulfobacterales</taxon>
        <taxon>Desulfobacteraceae</taxon>
        <taxon>environmental samples</taxon>
    </lineage>
</organism>
<dbReference type="EMBL" id="CAACVI010000001">
    <property type="protein sequence ID" value="VEN72755.1"/>
    <property type="molecule type" value="Genomic_DNA"/>
</dbReference>
<dbReference type="InterPro" id="IPR016181">
    <property type="entry name" value="Acyl_CoA_acyltransferase"/>
</dbReference>
<dbReference type="Pfam" id="PF09924">
    <property type="entry name" value="LPG_synthase_C"/>
    <property type="match status" value="1"/>
</dbReference>
<reference evidence="2" key="1">
    <citation type="submission" date="2019-01" db="EMBL/GenBank/DDBJ databases">
        <authorList>
            <consortium name="Genoscope - CEA"/>
            <person name="William W."/>
        </authorList>
    </citation>
    <scope>NUCLEOTIDE SEQUENCE</scope>
    <source>
        <strain evidence="2">CR-1</strain>
    </source>
</reference>
<dbReference type="PIRSF" id="PIRSF018688">
    <property type="entry name" value="UCP018688"/>
    <property type="match status" value="1"/>
</dbReference>
<dbReference type="InterPro" id="IPR024320">
    <property type="entry name" value="LPG_synthase_C"/>
</dbReference>